<reference evidence="1 2" key="1">
    <citation type="submission" date="2020-08" db="EMBL/GenBank/DDBJ databases">
        <title>Genome public.</title>
        <authorList>
            <person name="Liu C."/>
            <person name="Sun Q."/>
        </authorList>
    </citation>
    <scope>NUCLEOTIDE SEQUENCE [LARGE SCALE GENOMIC DNA]</scope>
    <source>
        <strain evidence="1 2">BX3</strain>
    </source>
</reference>
<protein>
    <submittedName>
        <fullName evidence="1">Uncharacterized protein</fullName>
    </submittedName>
</protein>
<gene>
    <name evidence="1" type="ORF">H8700_06370</name>
</gene>
<comment type="caution">
    <text evidence="1">The sequence shown here is derived from an EMBL/GenBank/DDBJ whole genome shotgun (WGS) entry which is preliminary data.</text>
</comment>
<dbReference type="RefSeq" id="WP_249304405.1">
    <property type="nucleotide sequence ID" value="NZ_JACRSW010000027.1"/>
</dbReference>
<evidence type="ECO:0000313" key="2">
    <source>
        <dbReference type="Proteomes" id="UP000637513"/>
    </source>
</evidence>
<dbReference type="Proteomes" id="UP000637513">
    <property type="component" value="Unassembled WGS sequence"/>
</dbReference>
<proteinExistence type="predicted"/>
<evidence type="ECO:0000313" key="1">
    <source>
        <dbReference type="EMBL" id="MBC8557327.1"/>
    </source>
</evidence>
<dbReference type="EMBL" id="JACRSW010000027">
    <property type="protein sequence ID" value="MBC8557327.1"/>
    <property type="molecule type" value="Genomic_DNA"/>
</dbReference>
<name>A0ABR7MU43_9FIRM</name>
<sequence>MEDIKENLINELADAFVSGEGAKKDNEGSRFNKATGTLIASNTFINYALSHISEEGFTKGKVYKCSQIENDFTRIVCDTGKEIRVNINDPDFSFKINPRKAND</sequence>
<keyword evidence="2" id="KW-1185">Reference proteome</keyword>
<accession>A0ABR7MU43</accession>
<organism evidence="1 2">
    <name type="scientific">Jutongia hominis</name>
    <dbReference type="NCBI Taxonomy" id="2763664"/>
    <lineage>
        <taxon>Bacteria</taxon>
        <taxon>Bacillati</taxon>
        <taxon>Bacillota</taxon>
        <taxon>Clostridia</taxon>
        <taxon>Lachnospirales</taxon>
        <taxon>Lachnospiraceae</taxon>
        <taxon>Jutongia</taxon>
    </lineage>
</organism>